<gene>
    <name evidence="1" type="ORF">S03H2_51091</name>
</gene>
<organism evidence="1">
    <name type="scientific">marine sediment metagenome</name>
    <dbReference type="NCBI Taxonomy" id="412755"/>
    <lineage>
        <taxon>unclassified sequences</taxon>
        <taxon>metagenomes</taxon>
        <taxon>ecological metagenomes</taxon>
    </lineage>
</organism>
<proteinExistence type="predicted"/>
<sequence length="68" mass="7335">STGDIVIYQEPSPPILSGEPINVNDITLLAGISNVKLYFNESMSGKTLEVIFNPNSGNYPVEINVPLT</sequence>
<name>X1HM32_9ZZZZ</name>
<comment type="caution">
    <text evidence="1">The sequence shown here is derived from an EMBL/GenBank/DDBJ whole genome shotgun (WGS) entry which is preliminary data.</text>
</comment>
<accession>X1HM32</accession>
<feature type="non-terminal residue" evidence="1">
    <location>
        <position position="1"/>
    </location>
</feature>
<reference evidence="1" key="1">
    <citation type="journal article" date="2014" name="Front. Microbiol.">
        <title>High frequency of phylogenetically diverse reductive dehalogenase-homologous genes in deep subseafloor sedimentary metagenomes.</title>
        <authorList>
            <person name="Kawai M."/>
            <person name="Futagami T."/>
            <person name="Toyoda A."/>
            <person name="Takaki Y."/>
            <person name="Nishi S."/>
            <person name="Hori S."/>
            <person name="Arai W."/>
            <person name="Tsubouchi T."/>
            <person name="Morono Y."/>
            <person name="Uchiyama I."/>
            <person name="Ito T."/>
            <person name="Fujiyama A."/>
            <person name="Inagaki F."/>
            <person name="Takami H."/>
        </authorList>
    </citation>
    <scope>NUCLEOTIDE SEQUENCE</scope>
    <source>
        <strain evidence="1">Expedition CK06-06</strain>
    </source>
</reference>
<dbReference type="EMBL" id="BARU01032390">
    <property type="protein sequence ID" value="GAH70517.1"/>
    <property type="molecule type" value="Genomic_DNA"/>
</dbReference>
<evidence type="ECO:0000313" key="1">
    <source>
        <dbReference type="EMBL" id="GAH70517.1"/>
    </source>
</evidence>
<dbReference type="AlphaFoldDB" id="X1HM32"/>
<protein>
    <submittedName>
        <fullName evidence="1">Uncharacterized protein</fullName>
    </submittedName>
</protein>